<dbReference type="GO" id="GO:0016805">
    <property type="term" value="F:dipeptidase activity"/>
    <property type="evidence" value="ECO:0007669"/>
    <property type="project" value="InterPro"/>
</dbReference>
<dbReference type="EMBL" id="BARV01022029">
    <property type="protein sequence ID" value="GAI30288.1"/>
    <property type="molecule type" value="Genomic_DNA"/>
</dbReference>
<sequence length="271" mass="30295">ATVDGSVLAGHNEDNGSCVSRLHVVPRVMHEPGETITIRTGAVIEQVEGETWSYLWSELPDCTFSDTYLNEWGVSIFSDNAGDMKGTGDYDLTDGGIGYWLRRLVPERAETAREGVLIMGEFVEQLGYIQRFSRPQGGGRNYIVSDPNETWIFVAACGKYWGAQRVPADEVAFVPNYISIRQMNLNDPANFLACPNLIQHAIDMEWYDPGSGVPFDFAKVYNTESTQTSLGNKLRHWGALRLLTGEEYPDMDDLPFSVKPNRKLSKEDVAE</sequence>
<dbReference type="InterPro" id="IPR005322">
    <property type="entry name" value="Peptidase_C69"/>
</dbReference>
<comment type="caution">
    <text evidence="1">The sequence shown here is derived from an EMBL/GenBank/DDBJ whole genome shotgun (WGS) entry which is preliminary data.</text>
</comment>
<accession>X1MG83</accession>
<organism evidence="1">
    <name type="scientific">marine sediment metagenome</name>
    <dbReference type="NCBI Taxonomy" id="412755"/>
    <lineage>
        <taxon>unclassified sequences</taxon>
        <taxon>metagenomes</taxon>
        <taxon>ecological metagenomes</taxon>
    </lineage>
</organism>
<dbReference type="PANTHER" id="PTHR12994">
    <property type="entry name" value="SECERNIN"/>
    <property type="match status" value="1"/>
</dbReference>
<dbReference type="PANTHER" id="PTHR12994:SF17">
    <property type="entry name" value="LD30995P"/>
    <property type="match status" value="1"/>
</dbReference>
<dbReference type="GO" id="GO:0006508">
    <property type="term" value="P:proteolysis"/>
    <property type="evidence" value="ECO:0007669"/>
    <property type="project" value="InterPro"/>
</dbReference>
<protein>
    <recommendedName>
        <fullName evidence="2">Dipeptidase</fullName>
    </recommendedName>
</protein>
<evidence type="ECO:0000313" key="1">
    <source>
        <dbReference type="EMBL" id="GAI30288.1"/>
    </source>
</evidence>
<evidence type="ECO:0008006" key="2">
    <source>
        <dbReference type="Google" id="ProtNLM"/>
    </source>
</evidence>
<reference evidence="1" key="1">
    <citation type="journal article" date="2014" name="Front. Microbiol.">
        <title>High frequency of phylogenetically diverse reductive dehalogenase-homologous genes in deep subseafloor sedimentary metagenomes.</title>
        <authorList>
            <person name="Kawai M."/>
            <person name="Futagami T."/>
            <person name="Toyoda A."/>
            <person name="Takaki Y."/>
            <person name="Nishi S."/>
            <person name="Hori S."/>
            <person name="Arai W."/>
            <person name="Tsubouchi T."/>
            <person name="Morono Y."/>
            <person name="Uchiyama I."/>
            <person name="Ito T."/>
            <person name="Fujiyama A."/>
            <person name="Inagaki F."/>
            <person name="Takami H."/>
        </authorList>
    </citation>
    <scope>NUCLEOTIDE SEQUENCE</scope>
    <source>
        <strain evidence="1">Expedition CK06-06</strain>
    </source>
</reference>
<feature type="non-terminal residue" evidence="1">
    <location>
        <position position="1"/>
    </location>
</feature>
<dbReference type="GO" id="GO:0070004">
    <property type="term" value="F:cysteine-type exopeptidase activity"/>
    <property type="evidence" value="ECO:0007669"/>
    <property type="project" value="InterPro"/>
</dbReference>
<name>X1MG83_9ZZZZ</name>
<dbReference type="Pfam" id="PF03577">
    <property type="entry name" value="Peptidase_C69"/>
    <property type="match status" value="1"/>
</dbReference>
<feature type="non-terminal residue" evidence="1">
    <location>
        <position position="271"/>
    </location>
</feature>
<dbReference type="AlphaFoldDB" id="X1MG83"/>
<gene>
    <name evidence="1" type="ORF">S06H3_36379</name>
</gene>
<proteinExistence type="predicted"/>